<organism evidence="2 3">
    <name type="scientific">Candidatus Thiodiazotropha endolucinida</name>
    <dbReference type="NCBI Taxonomy" id="1655433"/>
    <lineage>
        <taxon>Bacteria</taxon>
        <taxon>Pseudomonadati</taxon>
        <taxon>Pseudomonadota</taxon>
        <taxon>Gammaproteobacteria</taxon>
        <taxon>Chromatiales</taxon>
        <taxon>Sedimenticolaceae</taxon>
        <taxon>Candidatus Thiodiazotropha</taxon>
    </lineage>
</organism>
<dbReference type="Gene3D" id="3.30.530.20">
    <property type="match status" value="1"/>
</dbReference>
<sequence>MTTVIIVIAVLIAVPLIYLATLDGNFAVRRSLEIAVDQKTVFDKIRDFRSWSDWSPWLMHEPDTTLDFSDTPDREGGWYSWDGSIVGAGKLTHEKFNGEEKIEQRIEFLRPFKSVSRVWWEFEPKGEDKTMVHWNMAGSMPFLFRFMAKKMPAYISKDYDTGLYMLRGELEADAEVPRMSFDGPVELPEQTALTLHFEGHLEAMKKAMTEGFPRLGHYVDEQGLTATGCPFTIYHKVDLKTMHFDCDMAIPVAPETTSTELEVKRFSGGRYYKTTLRGSYEFLELAWYQAYAHLQMSKIKPLHKQASREMYENDPDTVSHSNEIVTSIYIPIK</sequence>
<comment type="caution">
    <text evidence="2">The sequence shown here is derived from an EMBL/GenBank/DDBJ whole genome shotgun (WGS) entry which is preliminary data.</text>
</comment>
<dbReference type="AlphaFoldDB" id="A0A7Z0VHW4"/>
<dbReference type="InterPro" id="IPR050908">
    <property type="entry name" value="SmbC-like"/>
</dbReference>
<dbReference type="Gene3D" id="3.20.80.10">
    <property type="entry name" value="Regulatory factor, effector binding domain"/>
    <property type="match status" value="1"/>
</dbReference>
<evidence type="ECO:0000313" key="3">
    <source>
        <dbReference type="Proteomes" id="UP000094769"/>
    </source>
</evidence>
<dbReference type="EMBL" id="MARB01000033">
    <property type="protein sequence ID" value="ODJ85852.1"/>
    <property type="molecule type" value="Genomic_DNA"/>
</dbReference>
<keyword evidence="3" id="KW-1185">Reference proteome</keyword>
<accession>A0A7Z0VHW4</accession>
<dbReference type="PANTHER" id="PTHR40055">
    <property type="entry name" value="TRANSCRIPTIONAL REGULATOR YGIV-RELATED"/>
    <property type="match status" value="1"/>
</dbReference>
<evidence type="ECO:0000259" key="1">
    <source>
        <dbReference type="SMART" id="SM00871"/>
    </source>
</evidence>
<proteinExistence type="predicted"/>
<dbReference type="Proteomes" id="UP000094769">
    <property type="component" value="Unassembled WGS sequence"/>
</dbReference>
<dbReference type="InterPro" id="IPR023393">
    <property type="entry name" value="START-like_dom_sf"/>
</dbReference>
<dbReference type="InterPro" id="IPR010499">
    <property type="entry name" value="AraC_E-bd"/>
</dbReference>
<dbReference type="SUPFAM" id="SSF55961">
    <property type="entry name" value="Bet v1-like"/>
    <property type="match status" value="1"/>
</dbReference>
<dbReference type="InterPro" id="IPR019587">
    <property type="entry name" value="Polyketide_cyclase/dehydratase"/>
</dbReference>
<gene>
    <name evidence="2" type="ORF">CODIS_39010</name>
</gene>
<reference evidence="2 3" key="1">
    <citation type="submission" date="2016-06" db="EMBL/GenBank/DDBJ databases">
        <title>Genome sequence of endosymbiont of Candidatus Endolucinida thiodiazotropha.</title>
        <authorList>
            <person name="Poehlein A."/>
            <person name="Koenig S."/>
            <person name="Heiden S.E."/>
            <person name="Thuermer A."/>
            <person name="Voget S."/>
            <person name="Daniel R."/>
            <person name="Markert S."/>
            <person name="Gros O."/>
            <person name="Schweder T."/>
        </authorList>
    </citation>
    <scope>NUCLEOTIDE SEQUENCE [LARGE SCALE GENOMIC DNA]</scope>
    <source>
        <strain evidence="2 3">COS</strain>
    </source>
</reference>
<dbReference type="CDD" id="cd07818">
    <property type="entry name" value="SRPBCC_1"/>
    <property type="match status" value="1"/>
</dbReference>
<dbReference type="SUPFAM" id="SSF55136">
    <property type="entry name" value="Probable bacterial effector-binding domain"/>
    <property type="match status" value="1"/>
</dbReference>
<dbReference type="Pfam" id="PF06445">
    <property type="entry name" value="GyrI-like"/>
    <property type="match status" value="1"/>
</dbReference>
<protein>
    <submittedName>
        <fullName evidence="2">Bacterial transcription activator, effector binding domain</fullName>
    </submittedName>
</protein>
<dbReference type="RefSeq" id="WP_069128220.1">
    <property type="nucleotide sequence ID" value="NZ_MARB01000033.1"/>
</dbReference>
<dbReference type="PANTHER" id="PTHR40055:SF1">
    <property type="entry name" value="TRANSCRIPTIONAL REGULATOR YGIV-RELATED"/>
    <property type="match status" value="1"/>
</dbReference>
<name>A0A7Z0VHW4_9GAMM</name>
<evidence type="ECO:0000313" key="2">
    <source>
        <dbReference type="EMBL" id="ODJ85852.1"/>
    </source>
</evidence>
<dbReference type="SMART" id="SM00871">
    <property type="entry name" value="AraC_E_bind"/>
    <property type="match status" value="1"/>
</dbReference>
<dbReference type="Pfam" id="PF10604">
    <property type="entry name" value="Polyketide_cyc2"/>
    <property type="match status" value="1"/>
</dbReference>
<feature type="domain" description="AraC effector-binding" evidence="1">
    <location>
        <begin position="182"/>
        <end position="333"/>
    </location>
</feature>
<dbReference type="InterPro" id="IPR011256">
    <property type="entry name" value="Reg_factor_effector_dom_sf"/>
</dbReference>
<dbReference type="InterPro" id="IPR029442">
    <property type="entry name" value="GyrI-like"/>
</dbReference>